<comment type="caution">
    <text evidence="1">The sequence shown here is derived from an EMBL/GenBank/DDBJ whole genome shotgun (WGS) entry which is preliminary data.</text>
</comment>
<dbReference type="Pfam" id="PF11175">
    <property type="entry name" value="DUF2961"/>
    <property type="match status" value="2"/>
</dbReference>
<sequence>SYDRHSKTPGNDDWFANNDNNTYIRVEQTGDRKEHVMMDTTGPGAIVRFWMTFAGDLKISGQGKLRIYIDDAQEPTYESSAFDFFRKGLAGAPLVCSVSDKTPFEQRGHNCYFPIPYAKRCKITYEPSEGECVYYNIGFRSYTSPVKVESFSMDLLQKYADVIEQTQKALSGEDKPETFSRQITLNPVEIAPNARTEAHPEDFGSRSAIREITVKLPDLPQTEMARLLRQTIVEISFDNEATVWVPLGDFFGTGYQLRNLKTRYTQVDTTSRTLSCLWVMPYKKECRFNLLNVSDKPIQTPEITIGLSDYDWNSQSMHFGCSWHQLSAIKTRQPNSYSQSPSFFDVNFVTLEGSGKYVGDGLTIFNTTDAWWGEGDEKVYIDNETFPSFFGTGTEDYYGYAWCRPEVYTGHPFTSQPDGSGNITAGYSLNARYRSLDAIPFDEKLQFDIELWHWADCKINYAPVSYWYLAPGGKCSISPDIEGAKVTPAFSRTDIIAPLFKNGRMEGEDLLVTEKQGNVSCQSNVVREWSNNAQLWWIDQKIGDKMSAKFIADKDYNGTLSIAFTQATDYGSHNIYLNGKKIKSNLGFFNEKLQVNKFDLGHVQIPKGENILTFECTGYSPRMKKAMLGIDYLEIAE</sequence>
<reference evidence="1" key="2">
    <citation type="journal article" date="2021" name="PeerJ">
        <title>Extensive microbial diversity within the chicken gut microbiome revealed by metagenomics and culture.</title>
        <authorList>
            <person name="Gilroy R."/>
            <person name="Ravi A."/>
            <person name="Getino M."/>
            <person name="Pursley I."/>
            <person name="Horton D.L."/>
            <person name="Alikhan N.F."/>
            <person name="Baker D."/>
            <person name="Gharbi K."/>
            <person name="Hall N."/>
            <person name="Watson M."/>
            <person name="Adriaenssens E.M."/>
            <person name="Foster-Nyarko E."/>
            <person name="Jarju S."/>
            <person name="Secka A."/>
            <person name="Antonio M."/>
            <person name="Oren A."/>
            <person name="Chaudhuri R.R."/>
            <person name="La Ragione R."/>
            <person name="Hildebrand F."/>
            <person name="Pallen M.J."/>
        </authorList>
    </citation>
    <scope>NUCLEOTIDE SEQUENCE</scope>
    <source>
        <strain evidence="1">CHK158-818</strain>
    </source>
</reference>
<evidence type="ECO:0000313" key="2">
    <source>
        <dbReference type="Proteomes" id="UP000824112"/>
    </source>
</evidence>
<protein>
    <submittedName>
        <fullName evidence="1">DUF2961 domain-containing protein</fullName>
    </submittedName>
</protein>
<reference evidence="1" key="1">
    <citation type="submission" date="2020-10" db="EMBL/GenBank/DDBJ databases">
        <authorList>
            <person name="Gilroy R."/>
        </authorList>
    </citation>
    <scope>NUCLEOTIDE SEQUENCE</scope>
    <source>
        <strain evidence="1">CHK158-818</strain>
    </source>
</reference>
<dbReference type="InterPro" id="IPR021345">
    <property type="entry name" value="DUF2961"/>
</dbReference>
<accession>A0A9D1M6Z4</accession>
<organism evidence="1 2">
    <name type="scientific">Candidatus Gallibacteroides avistercoris</name>
    <dbReference type="NCBI Taxonomy" id="2840833"/>
    <lineage>
        <taxon>Bacteria</taxon>
        <taxon>Pseudomonadati</taxon>
        <taxon>Bacteroidota</taxon>
        <taxon>Bacteroidia</taxon>
        <taxon>Bacteroidales</taxon>
        <taxon>Bacteroidaceae</taxon>
        <taxon>Bacteroidaceae incertae sedis</taxon>
        <taxon>Candidatus Gallibacteroides</taxon>
    </lineage>
</organism>
<gene>
    <name evidence="1" type="ORF">IAB03_03185</name>
</gene>
<name>A0A9D1M6Z4_9BACT</name>
<evidence type="ECO:0000313" key="1">
    <source>
        <dbReference type="EMBL" id="HIU54794.1"/>
    </source>
</evidence>
<dbReference type="Proteomes" id="UP000824112">
    <property type="component" value="Unassembled WGS sequence"/>
</dbReference>
<dbReference type="EMBL" id="DVNA01000072">
    <property type="protein sequence ID" value="HIU54794.1"/>
    <property type="molecule type" value="Genomic_DNA"/>
</dbReference>
<feature type="non-terminal residue" evidence="1">
    <location>
        <position position="1"/>
    </location>
</feature>
<proteinExistence type="predicted"/>
<dbReference type="AlphaFoldDB" id="A0A9D1M6Z4"/>
<dbReference type="Gene3D" id="2.60.120.1390">
    <property type="match status" value="3"/>
</dbReference>